<proteinExistence type="predicted"/>
<dbReference type="Proteomes" id="UP000000238">
    <property type="component" value="Chromosome"/>
</dbReference>
<evidence type="ECO:0000313" key="2">
    <source>
        <dbReference type="EMBL" id="ABC27172.1"/>
    </source>
</evidence>
<dbReference type="InterPro" id="IPR029903">
    <property type="entry name" value="RmlD-like-bd"/>
</dbReference>
<accession>Q2SQA2</accession>
<keyword evidence="3" id="KW-1185">Reference proteome</keyword>
<evidence type="ECO:0000313" key="3">
    <source>
        <dbReference type="Proteomes" id="UP000000238"/>
    </source>
</evidence>
<reference evidence="2 3" key="1">
    <citation type="journal article" date="2005" name="Nucleic Acids Res.">
        <title>Genomic blueprint of Hahella chejuensis, a marine microbe producing an algicidal agent.</title>
        <authorList>
            <person name="Jeong H."/>
            <person name="Yim J.H."/>
            <person name="Lee C."/>
            <person name="Choi S.-H."/>
            <person name="Park Y.K."/>
            <person name="Yoon S.H."/>
            <person name="Hur C.-G."/>
            <person name="Kang H.-Y."/>
            <person name="Kim D."/>
            <person name="Lee H.H."/>
            <person name="Park K.H."/>
            <person name="Park S.-H."/>
            <person name="Park H.-S."/>
            <person name="Lee H.K."/>
            <person name="Oh T.K."/>
            <person name="Kim J.F."/>
        </authorList>
    </citation>
    <scope>NUCLEOTIDE SEQUENCE [LARGE SCALE GENOMIC DNA]</scope>
    <source>
        <strain evidence="2 3">KCTC 2396</strain>
    </source>
</reference>
<feature type="domain" description="RmlD-like substrate binding" evidence="1">
    <location>
        <begin position="12"/>
        <end position="283"/>
    </location>
</feature>
<dbReference type="SUPFAM" id="SSF51735">
    <property type="entry name" value="NAD(P)-binding Rossmann-fold domains"/>
    <property type="match status" value="1"/>
</dbReference>
<dbReference type="Gene3D" id="3.40.50.720">
    <property type="entry name" value="NAD(P)-binding Rossmann-like Domain"/>
    <property type="match status" value="1"/>
</dbReference>
<gene>
    <name evidence="2" type="ordered locus">HCH_00259</name>
</gene>
<dbReference type="eggNOG" id="COG1091">
    <property type="taxonomic scope" value="Bacteria"/>
</dbReference>
<evidence type="ECO:0000259" key="1">
    <source>
        <dbReference type="Pfam" id="PF04321"/>
    </source>
</evidence>
<dbReference type="PANTHER" id="PTHR43242">
    <property type="entry name" value="NAD(P)-BINDING ROSSMANN-FOLD SUPERFAMILY PROTEIN"/>
    <property type="match status" value="1"/>
</dbReference>
<dbReference type="AlphaFoldDB" id="Q2SQA2"/>
<name>Q2SQA2_HAHCH</name>
<dbReference type="KEGG" id="hch:HCH_00259"/>
<dbReference type="STRING" id="349521.HCH_00259"/>
<organism evidence="2 3">
    <name type="scientific">Hahella chejuensis (strain KCTC 2396)</name>
    <dbReference type="NCBI Taxonomy" id="349521"/>
    <lineage>
        <taxon>Bacteria</taxon>
        <taxon>Pseudomonadati</taxon>
        <taxon>Pseudomonadota</taxon>
        <taxon>Gammaproteobacteria</taxon>
        <taxon>Oceanospirillales</taxon>
        <taxon>Hahellaceae</taxon>
        <taxon>Hahella</taxon>
    </lineage>
</organism>
<dbReference type="CDD" id="cd05254">
    <property type="entry name" value="dTDP_HR_like_SDR_e"/>
    <property type="match status" value="1"/>
</dbReference>
<dbReference type="PANTHER" id="PTHR43242:SF1">
    <property type="entry name" value="NAD(P)-BINDING ROSSMANN-FOLD SUPERFAMILY PROTEIN"/>
    <property type="match status" value="1"/>
</dbReference>
<dbReference type="Pfam" id="PF04321">
    <property type="entry name" value="RmlD_sub_bind"/>
    <property type="match status" value="1"/>
</dbReference>
<dbReference type="EMBL" id="CP000155">
    <property type="protein sequence ID" value="ABC27172.1"/>
    <property type="molecule type" value="Genomic_DNA"/>
</dbReference>
<sequence length="300" mass="33898">MQLFSNEAKKPRVLVTGASGFLGAHICRALNQDYEVLAQSHQVTLPEDLAPFRVRQDLCDAELTQAMFRNLTPDAVIHAAALSDPNTCQQQPERSLQVNVEATRLLAALCAERDIPLLFTSTDLVFDGRQGVYRESDPVNPINRYGEHKAMAEKLIREQHPRATIVRMPWMFGLGLLKPSGVTQWLERLRQGETLTGFVDEYRSAVDYATAAQGIVRFFQMQQGLTLHLGGIETVSRHHFLKALARTFGLDEDLVQEQKQRDVIMPAKRPRDVSLDSRRARGLGYKTPFMDEMLAELRNI</sequence>
<dbReference type="HOGENOM" id="CLU_045518_2_1_6"/>
<dbReference type="OrthoDB" id="9803892at2"/>
<dbReference type="RefSeq" id="WP_011394249.1">
    <property type="nucleotide sequence ID" value="NC_007645.1"/>
</dbReference>
<protein>
    <submittedName>
        <fullName evidence="2">dTDP-4-dehydrorhamnose reductase-like protein</fullName>
    </submittedName>
</protein>
<dbReference type="InterPro" id="IPR036291">
    <property type="entry name" value="NAD(P)-bd_dom_sf"/>
</dbReference>